<accession>A0AB34ID35</accession>
<proteinExistence type="predicted"/>
<dbReference type="AlphaFoldDB" id="A0AB34ID35"/>
<comment type="caution">
    <text evidence="2">The sequence shown here is derived from an EMBL/GenBank/DDBJ whole genome shotgun (WGS) entry which is preliminary data.</text>
</comment>
<evidence type="ECO:0000256" key="1">
    <source>
        <dbReference type="SAM" id="MobiDB-lite"/>
    </source>
</evidence>
<sequence length="98" mass="11119">MTEEQWPEFPCEDPTATELDDWLRVWNASLKGLDVEALLRGQTPPSLISVSRATDLTDYVELTAAEEPDVTKRLRHNAAVKKAKRDEENRREAHAADC</sequence>
<gene>
    <name evidence="2" type="ORF">AB1Y20_014219</name>
</gene>
<reference evidence="2 3" key="1">
    <citation type="journal article" date="2024" name="Science">
        <title>Giant polyketide synthase enzymes in the biosynthesis of giant marine polyether toxins.</title>
        <authorList>
            <person name="Fallon T.R."/>
            <person name="Shende V.V."/>
            <person name="Wierzbicki I.H."/>
            <person name="Pendleton A.L."/>
            <person name="Watervoot N.F."/>
            <person name="Auber R.P."/>
            <person name="Gonzalez D.J."/>
            <person name="Wisecaver J.H."/>
            <person name="Moore B.S."/>
        </authorList>
    </citation>
    <scope>NUCLEOTIDE SEQUENCE [LARGE SCALE GENOMIC DNA]</scope>
    <source>
        <strain evidence="2 3">12B1</strain>
    </source>
</reference>
<evidence type="ECO:0000313" key="3">
    <source>
        <dbReference type="Proteomes" id="UP001515480"/>
    </source>
</evidence>
<feature type="compositionally biased region" description="Basic and acidic residues" evidence="1">
    <location>
        <begin position="84"/>
        <end position="98"/>
    </location>
</feature>
<feature type="region of interest" description="Disordered" evidence="1">
    <location>
        <begin position="77"/>
        <end position="98"/>
    </location>
</feature>
<name>A0AB34ID35_PRYPA</name>
<keyword evidence="3" id="KW-1185">Reference proteome</keyword>
<protein>
    <submittedName>
        <fullName evidence="2">Uncharacterized protein</fullName>
    </submittedName>
</protein>
<evidence type="ECO:0000313" key="2">
    <source>
        <dbReference type="EMBL" id="KAL1496615.1"/>
    </source>
</evidence>
<dbReference type="Proteomes" id="UP001515480">
    <property type="component" value="Unassembled WGS sequence"/>
</dbReference>
<dbReference type="EMBL" id="JBGBPQ010000028">
    <property type="protein sequence ID" value="KAL1496615.1"/>
    <property type="molecule type" value="Genomic_DNA"/>
</dbReference>
<organism evidence="2 3">
    <name type="scientific">Prymnesium parvum</name>
    <name type="common">Toxic golden alga</name>
    <dbReference type="NCBI Taxonomy" id="97485"/>
    <lineage>
        <taxon>Eukaryota</taxon>
        <taxon>Haptista</taxon>
        <taxon>Haptophyta</taxon>
        <taxon>Prymnesiophyceae</taxon>
        <taxon>Prymnesiales</taxon>
        <taxon>Prymnesiaceae</taxon>
        <taxon>Prymnesium</taxon>
    </lineage>
</organism>